<keyword evidence="1" id="KW-0175">Coiled coil</keyword>
<evidence type="ECO:0000313" key="3">
    <source>
        <dbReference type="EMBL" id="CAD8482126.1"/>
    </source>
</evidence>
<dbReference type="PANTHER" id="PTHR43941:SF1">
    <property type="entry name" value="STRUCTURAL MAINTENANCE OF CHROMOSOMES PROTEIN 2"/>
    <property type="match status" value="1"/>
</dbReference>
<accession>A0A7S0HHW2</accession>
<dbReference type="GO" id="GO:0003682">
    <property type="term" value="F:chromatin binding"/>
    <property type="evidence" value="ECO:0007669"/>
    <property type="project" value="TreeGrafter"/>
</dbReference>
<reference evidence="3" key="1">
    <citation type="submission" date="2021-01" db="EMBL/GenBank/DDBJ databases">
        <authorList>
            <person name="Corre E."/>
            <person name="Pelletier E."/>
            <person name="Niang G."/>
            <person name="Scheremetjew M."/>
            <person name="Finn R."/>
            <person name="Kale V."/>
            <person name="Holt S."/>
            <person name="Cochrane G."/>
            <person name="Meng A."/>
            <person name="Brown T."/>
            <person name="Cohen L."/>
        </authorList>
    </citation>
    <scope>NUCLEOTIDE SEQUENCE</scope>
    <source>
        <strain evidence="3">CCMP325</strain>
    </source>
</reference>
<protein>
    <recommendedName>
        <fullName evidence="4">Sfi1 spindle body domain-containing protein</fullName>
    </recommendedName>
</protein>
<organism evidence="3">
    <name type="scientific">Hanusia phi</name>
    <dbReference type="NCBI Taxonomy" id="3032"/>
    <lineage>
        <taxon>Eukaryota</taxon>
        <taxon>Cryptophyceae</taxon>
        <taxon>Pyrenomonadales</taxon>
        <taxon>Geminigeraceae</taxon>
        <taxon>Hanusia</taxon>
    </lineage>
</organism>
<feature type="compositionally biased region" description="Polar residues" evidence="2">
    <location>
        <begin position="993"/>
        <end position="1014"/>
    </location>
</feature>
<dbReference type="GO" id="GO:0000796">
    <property type="term" value="C:condensin complex"/>
    <property type="evidence" value="ECO:0007669"/>
    <property type="project" value="TreeGrafter"/>
</dbReference>
<gene>
    <name evidence="3" type="ORF">HPHI1048_LOCUS9366</name>
</gene>
<name>A0A7S0HHW2_9CRYP</name>
<dbReference type="PANTHER" id="PTHR43941">
    <property type="entry name" value="STRUCTURAL MAINTENANCE OF CHROMOSOMES PROTEIN 2"/>
    <property type="match status" value="1"/>
</dbReference>
<evidence type="ECO:0000256" key="1">
    <source>
        <dbReference type="SAM" id="Coils"/>
    </source>
</evidence>
<dbReference type="GO" id="GO:0000793">
    <property type="term" value="C:condensed chromosome"/>
    <property type="evidence" value="ECO:0007669"/>
    <property type="project" value="TreeGrafter"/>
</dbReference>
<evidence type="ECO:0008006" key="4">
    <source>
        <dbReference type="Google" id="ProtNLM"/>
    </source>
</evidence>
<feature type="region of interest" description="Disordered" evidence="2">
    <location>
        <begin position="864"/>
        <end position="924"/>
    </location>
</feature>
<dbReference type="EMBL" id="HBEO01013782">
    <property type="protein sequence ID" value="CAD8482126.1"/>
    <property type="molecule type" value="Transcribed_RNA"/>
</dbReference>
<dbReference type="AlphaFoldDB" id="A0A7S0HHW2"/>
<dbReference type="GO" id="GO:0007076">
    <property type="term" value="P:mitotic chromosome condensation"/>
    <property type="evidence" value="ECO:0007669"/>
    <property type="project" value="TreeGrafter"/>
</dbReference>
<evidence type="ECO:0000256" key="2">
    <source>
        <dbReference type="SAM" id="MobiDB-lite"/>
    </source>
</evidence>
<feature type="compositionally biased region" description="Acidic residues" evidence="2">
    <location>
        <begin position="878"/>
        <end position="896"/>
    </location>
</feature>
<sequence>MDGAEKSIAMKWNAGAHTRYDAKKRLDVLEKSLERASEMFVVWNEEASNCRENISKKYDIVSTEQRRWKKSKHEQELLQMGFKLMEERERKKQDGENGMFVRDGDVSTFSGMHVVLAEEFGEWEGFRRFRGKVGVLVRRHIAGMWTAKFEGEDEYPFLCGPVLFQLKRHDQGTAPAGRKESEGGIVDDEADERLRRVLEEVKYKQVMVDALQEEMQTCGEELAQALRETRDNDSWWTSFRTPLEAKVARAEEEVEEAKGKIQKLQLQLDGKRRQLEQAEGDLEKSRKEAEDLHKIIQRTALRLTQTPEEAEVTRREAERKGTAILERMVFDYVAGGQFELWADHAQNAKRLRRILKRVAERWMGRGSAELLGMWSDCAKGRRKLRRMQENFAREWRMMYVEDAFGRWRRSLEARKSEEYAKKAREHFKSIQEAQENIRLEFSAKLLESERACRRMEGQLAANKGEIESLLAMKRVQMKFIEVLKEEKRSVEQKVEAMEDKMESLSASDSKWKGMHEKLWGRFMLLQKETKRLQPMEEELKAAKQDIEMFCRDLVRMKGDLVQMGRKQEKMEEQVVEMTRTLDASRRKGELRRRLLVRREEAAEKMHPTLLVMLVRWSGWSFRRRFVRQVKEFARRKKMRQEVQVCFRKMEINAEDRLKRRVVMLAVEKFQTRHEDRFRREMLRKFLATCLGRRCRARWLNNTVVNLQVRRNAGMRRQHVSLWLEIVREARVELNRSRLCLQHCKRRDKERLLVFCFRWCRLSAREEIGRRESRLEEVTSRLDEHELKIATLSAKLLASERKVKMAEERQREEEQAWQEIRSRCEDAESENVSTREKLAASRRLVDELQRVILSREREIEGLRRNAADVAEAESTSRNEDDEDAAEKDEQEGGDVDDQNPLKRSADHQESQEVQRTDIPGHLTLPTRDIRTHHLLHIATRLREEQQVNVQRWNPGQQEEESSQPEGHEHDEQGKADQRLNLSTLKKDVEEISNDRNANPRQAQVRSSSPQIQHHLSSAAIFSSSSSSTARKPRDHPRLARPRSALVTAVDTDRLLRRSSDLLDKHGHGAGKMISSKLKDPRQRTLVFPLYTNKEGDDTSLSSQSSLHNQAWRTLQGRDKSNKKTILPLYFTLQGERQE</sequence>
<proteinExistence type="predicted"/>
<feature type="compositionally biased region" description="Basic and acidic residues" evidence="2">
    <location>
        <begin position="964"/>
        <end position="976"/>
    </location>
</feature>
<feature type="region of interest" description="Disordered" evidence="2">
    <location>
        <begin position="945"/>
        <end position="1043"/>
    </location>
</feature>
<feature type="coiled-coil region" evidence="1">
    <location>
        <begin position="480"/>
        <end position="587"/>
    </location>
</feature>
<feature type="compositionally biased region" description="Basic residues" evidence="2">
    <location>
        <begin position="1029"/>
        <end position="1039"/>
    </location>
</feature>
<feature type="compositionally biased region" description="Basic and acidic residues" evidence="2">
    <location>
        <begin position="983"/>
        <end position="992"/>
    </location>
</feature>
<feature type="compositionally biased region" description="Basic and acidic residues" evidence="2">
    <location>
        <begin position="898"/>
        <end position="914"/>
    </location>
</feature>
<feature type="compositionally biased region" description="Low complexity" evidence="2">
    <location>
        <begin position="1015"/>
        <end position="1028"/>
    </location>
</feature>
<dbReference type="GO" id="GO:0000785">
    <property type="term" value="C:chromatin"/>
    <property type="evidence" value="ECO:0007669"/>
    <property type="project" value="TreeGrafter"/>
</dbReference>
<feature type="coiled-coil region" evidence="1">
    <location>
        <begin position="774"/>
        <end position="815"/>
    </location>
</feature>
<feature type="coiled-coil region" evidence="1">
    <location>
        <begin position="208"/>
        <end position="295"/>
    </location>
</feature>